<evidence type="ECO:0000313" key="8">
    <source>
        <dbReference type="EMBL" id="CAL1704355.1"/>
    </source>
</evidence>
<dbReference type="InterPro" id="IPR020846">
    <property type="entry name" value="MFS_dom"/>
</dbReference>
<feature type="transmembrane region" description="Helical" evidence="6">
    <location>
        <begin position="289"/>
        <end position="316"/>
    </location>
</feature>
<dbReference type="InterPro" id="IPR036259">
    <property type="entry name" value="MFS_trans_sf"/>
</dbReference>
<dbReference type="Gene3D" id="1.20.1250.20">
    <property type="entry name" value="MFS general substrate transporter like domains"/>
    <property type="match status" value="1"/>
</dbReference>
<evidence type="ECO:0000259" key="7">
    <source>
        <dbReference type="PROSITE" id="PS50850"/>
    </source>
</evidence>
<sequence length="504" mass="54915">MGAQLEYGSPSDSEVEPFLSEDLEDAIKLEDRSPDSHRSGEPIRRTPVPKAKLASLCGVRTVDPIAFTQIFPYVNEMMEHLHVTDDPSKIGYYSGLVESAFAISQLLAIYQWAKLSDKVGRRPVVLIGIAGVTITTFFLGLSNSFAGVFISRFLGGFFSGNLPVIHSVLGEITDSTNQAVAYSLYGLCYPMGEIIGPLIGGTFSNPVEKFPQWFERWELLKTYPYFLPSFLAALIAAGGFVGGYFFLEESLPSKRRNKNGAHTPQPLASENPQVDASVRYLWSIPNVRVLCISGWLLSFIDTAFNVIFVLFCYSPVESGGLAFSAAEIGYALAVSGIASAVLQLFLMPYLLRRFDHAKLYNLCMAVWPYSYALLPGVNLVARSGLTVLEDGSSVINPHTKTMVWLGIAVILMLVRSAALAFVVGMILVKDSAPDPGSLGATNGLAQFSMCLARAFAPAFASSLFALSVGSSNFFLRYLWVVAMAGISFFSTTYSRQIVEGRKTT</sequence>
<reference evidence="9" key="1">
    <citation type="submission" date="2024-04" db="EMBL/GenBank/DDBJ databases">
        <authorList>
            <person name="Shaw F."/>
            <person name="Minotto A."/>
        </authorList>
    </citation>
    <scope>NUCLEOTIDE SEQUENCE [LARGE SCALE GENOMIC DNA]</scope>
</reference>
<evidence type="ECO:0000256" key="6">
    <source>
        <dbReference type="SAM" id="Phobius"/>
    </source>
</evidence>
<keyword evidence="5 6" id="KW-0472">Membrane</keyword>
<keyword evidence="9" id="KW-1185">Reference proteome</keyword>
<name>A0ABP1D906_9APHY</name>
<gene>
    <name evidence="8" type="ORF">GFSPODELE1_LOCUS4971</name>
</gene>
<organism evidence="8 9">
    <name type="scientific">Somion occarium</name>
    <dbReference type="NCBI Taxonomy" id="3059160"/>
    <lineage>
        <taxon>Eukaryota</taxon>
        <taxon>Fungi</taxon>
        <taxon>Dikarya</taxon>
        <taxon>Basidiomycota</taxon>
        <taxon>Agaricomycotina</taxon>
        <taxon>Agaricomycetes</taxon>
        <taxon>Polyporales</taxon>
        <taxon>Cerrenaceae</taxon>
        <taxon>Somion</taxon>
    </lineage>
</organism>
<accession>A0ABP1D906</accession>
<feature type="transmembrane region" description="Helical" evidence="6">
    <location>
        <begin position="124"/>
        <end position="150"/>
    </location>
</feature>
<feature type="transmembrane region" description="Helical" evidence="6">
    <location>
        <begin position="90"/>
        <end position="112"/>
    </location>
</feature>
<dbReference type="InterPro" id="IPR011701">
    <property type="entry name" value="MFS"/>
</dbReference>
<feature type="transmembrane region" description="Helical" evidence="6">
    <location>
        <begin position="225"/>
        <end position="247"/>
    </location>
</feature>
<keyword evidence="4 6" id="KW-1133">Transmembrane helix</keyword>
<dbReference type="PANTHER" id="PTHR23504:SF15">
    <property type="entry name" value="MAJOR FACILITATOR SUPERFAMILY (MFS) PROFILE DOMAIN-CONTAINING PROTEIN"/>
    <property type="match status" value="1"/>
</dbReference>
<keyword evidence="3 6" id="KW-0812">Transmembrane</keyword>
<evidence type="ECO:0000313" key="9">
    <source>
        <dbReference type="Proteomes" id="UP001497453"/>
    </source>
</evidence>
<comment type="subcellular location">
    <subcellularLocation>
        <location evidence="1">Membrane</location>
        <topology evidence="1">Multi-pass membrane protein</topology>
    </subcellularLocation>
</comment>
<dbReference type="SUPFAM" id="SSF103473">
    <property type="entry name" value="MFS general substrate transporter"/>
    <property type="match status" value="1"/>
</dbReference>
<feature type="domain" description="Major facilitator superfamily (MFS) profile" evidence="7">
    <location>
        <begin position="52"/>
        <end position="495"/>
    </location>
</feature>
<feature type="transmembrane region" description="Helical" evidence="6">
    <location>
        <begin position="474"/>
        <end position="493"/>
    </location>
</feature>
<proteinExistence type="predicted"/>
<feature type="transmembrane region" description="Helical" evidence="6">
    <location>
        <begin position="328"/>
        <end position="347"/>
    </location>
</feature>
<evidence type="ECO:0000256" key="4">
    <source>
        <dbReference type="ARBA" id="ARBA00022989"/>
    </source>
</evidence>
<keyword evidence="2" id="KW-0813">Transport</keyword>
<dbReference type="Proteomes" id="UP001497453">
    <property type="component" value="Chromosome 3"/>
</dbReference>
<evidence type="ECO:0000256" key="1">
    <source>
        <dbReference type="ARBA" id="ARBA00004141"/>
    </source>
</evidence>
<dbReference type="PANTHER" id="PTHR23504">
    <property type="entry name" value="MAJOR FACILITATOR SUPERFAMILY DOMAIN-CONTAINING PROTEIN 10"/>
    <property type="match status" value="1"/>
</dbReference>
<dbReference type="InterPro" id="IPR001958">
    <property type="entry name" value="Tet-R_TetA/multi-R_MdtG-like"/>
</dbReference>
<dbReference type="Pfam" id="PF07690">
    <property type="entry name" value="MFS_1"/>
    <property type="match status" value="1"/>
</dbReference>
<dbReference type="PRINTS" id="PR01035">
    <property type="entry name" value="TCRTETA"/>
</dbReference>
<dbReference type="EMBL" id="OZ037946">
    <property type="protein sequence ID" value="CAL1704355.1"/>
    <property type="molecule type" value="Genomic_DNA"/>
</dbReference>
<dbReference type="CDD" id="cd17330">
    <property type="entry name" value="MFS_SLC46_TetA_like"/>
    <property type="match status" value="1"/>
</dbReference>
<dbReference type="PROSITE" id="PS50850">
    <property type="entry name" value="MFS"/>
    <property type="match status" value="1"/>
</dbReference>
<evidence type="ECO:0000256" key="2">
    <source>
        <dbReference type="ARBA" id="ARBA00022448"/>
    </source>
</evidence>
<evidence type="ECO:0000256" key="5">
    <source>
        <dbReference type="ARBA" id="ARBA00023136"/>
    </source>
</evidence>
<protein>
    <recommendedName>
        <fullName evidence="7">Major facilitator superfamily (MFS) profile domain-containing protein</fullName>
    </recommendedName>
</protein>
<evidence type="ECO:0000256" key="3">
    <source>
        <dbReference type="ARBA" id="ARBA00022692"/>
    </source>
</evidence>
<feature type="transmembrane region" description="Helical" evidence="6">
    <location>
        <begin position="359"/>
        <end position="381"/>
    </location>
</feature>
<feature type="transmembrane region" description="Helical" evidence="6">
    <location>
        <begin position="401"/>
        <end position="428"/>
    </location>
</feature>